<dbReference type="PROSITE" id="PS50943">
    <property type="entry name" value="HTH_CROC1"/>
    <property type="match status" value="1"/>
</dbReference>
<proteinExistence type="predicted"/>
<protein>
    <submittedName>
        <fullName evidence="2">Helix-turn-helix transcriptional regulator</fullName>
    </submittedName>
</protein>
<dbReference type="EMBL" id="BAABDQ010000036">
    <property type="protein sequence ID" value="GAA3601175.1"/>
    <property type="molecule type" value="Genomic_DNA"/>
</dbReference>
<dbReference type="PANTHER" id="PTHR35010:SF2">
    <property type="entry name" value="BLL4672 PROTEIN"/>
    <property type="match status" value="1"/>
</dbReference>
<dbReference type="PANTHER" id="PTHR35010">
    <property type="entry name" value="BLL4672 PROTEIN-RELATED"/>
    <property type="match status" value="1"/>
</dbReference>
<dbReference type="CDD" id="cd00093">
    <property type="entry name" value="HTH_XRE"/>
    <property type="match status" value="1"/>
</dbReference>
<comment type="caution">
    <text evidence="2">The sequence shown here is derived from an EMBL/GenBank/DDBJ whole genome shotgun (WGS) entry which is preliminary data.</text>
</comment>
<dbReference type="InterPro" id="IPR010982">
    <property type="entry name" value="Lambda_DNA-bd_dom_sf"/>
</dbReference>
<dbReference type="Pfam" id="PF17765">
    <property type="entry name" value="MLTR_LBD"/>
    <property type="match status" value="1"/>
</dbReference>
<dbReference type="SUPFAM" id="SSF47413">
    <property type="entry name" value="lambda repressor-like DNA-binding domains"/>
    <property type="match status" value="1"/>
</dbReference>
<dbReference type="Gene3D" id="1.10.260.40">
    <property type="entry name" value="lambda repressor-like DNA-binding domains"/>
    <property type="match status" value="1"/>
</dbReference>
<feature type="domain" description="HTH cro/C1-type" evidence="1">
    <location>
        <begin position="43"/>
        <end position="90"/>
    </location>
</feature>
<dbReference type="Pfam" id="PF13560">
    <property type="entry name" value="HTH_31"/>
    <property type="match status" value="1"/>
</dbReference>
<gene>
    <name evidence="2" type="ORF">GCM10022419_101730</name>
</gene>
<evidence type="ECO:0000313" key="2">
    <source>
        <dbReference type="EMBL" id="GAA3601175.1"/>
    </source>
</evidence>
<name>A0ABP6Z8N6_9ACTN</name>
<organism evidence="2 3">
    <name type="scientific">Nonomuraea rosea</name>
    <dbReference type="NCBI Taxonomy" id="638574"/>
    <lineage>
        <taxon>Bacteria</taxon>
        <taxon>Bacillati</taxon>
        <taxon>Actinomycetota</taxon>
        <taxon>Actinomycetes</taxon>
        <taxon>Streptosporangiales</taxon>
        <taxon>Streptosporangiaceae</taxon>
        <taxon>Nonomuraea</taxon>
    </lineage>
</organism>
<sequence>MILEGMVLDRRAELGEFLRSRRARLRPEELGLSVYGQRRRVPGLRREELALLAGVSVDHYVRLEQGRSLHFSAEVLDAVAQALRLDAAERAHLHRLASPAPSPVVTCGGRRPLRSGIERLLSSIQDVPAYLVDRNTTVLAWNQLGAALITDFGALPPGQRNMARLTFLDEGMRSLYADWPARARDLVGFLRLDAARRPADPSTAALIDELSAASSEFRELWAEHGVKDKGHGRYRYRHPLVGELELAFETLRLPDDPGVALVMHTADEGSPSHTALQLLAGWIGQRTPVD</sequence>
<evidence type="ECO:0000313" key="3">
    <source>
        <dbReference type="Proteomes" id="UP001500630"/>
    </source>
</evidence>
<keyword evidence="3" id="KW-1185">Reference proteome</keyword>
<dbReference type="InterPro" id="IPR041413">
    <property type="entry name" value="MLTR_LBD"/>
</dbReference>
<evidence type="ECO:0000259" key="1">
    <source>
        <dbReference type="PROSITE" id="PS50943"/>
    </source>
</evidence>
<dbReference type="SMART" id="SM00530">
    <property type="entry name" value="HTH_XRE"/>
    <property type="match status" value="1"/>
</dbReference>
<dbReference type="Proteomes" id="UP001500630">
    <property type="component" value="Unassembled WGS sequence"/>
</dbReference>
<reference evidence="3" key="1">
    <citation type="journal article" date="2019" name="Int. J. Syst. Evol. Microbiol.">
        <title>The Global Catalogue of Microorganisms (GCM) 10K type strain sequencing project: providing services to taxonomists for standard genome sequencing and annotation.</title>
        <authorList>
            <consortium name="The Broad Institute Genomics Platform"/>
            <consortium name="The Broad Institute Genome Sequencing Center for Infectious Disease"/>
            <person name="Wu L."/>
            <person name="Ma J."/>
        </authorList>
    </citation>
    <scope>NUCLEOTIDE SEQUENCE [LARGE SCALE GENOMIC DNA]</scope>
    <source>
        <strain evidence="3">JCM 17326</strain>
    </source>
</reference>
<dbReference type="Gene3D" id="3.30.450.180">
    <property type="match status" value="1"/>
</dbReference>
<accession>A0ABP6Z8N6</accession>
<dbReference type="InterPro" id="IPR001387">
    <property type="entry name" value="Cro/C1-type_HTH"/>
</dbReference>